<comment type="caution">
    <text evidence="1">The sequence shown here is derived from an EMBL/GenBank/DDBJ whole genome shotgun (WGS) entry which is preliminary data.</text>
</comment>
<dbReference type="EMBL" id="SMBH01000003">
    <property type="protein sequence ID" value="TCU18244.1"/>
    <property type="molecule type" value="Genomic_DNA"/>
</dbReference>
<evidence type="ECO:0000313" key="1">
    <source>
        <dbReference type="EMBL" id="TCU18244.1"/>
    </source>
</evidence>
<gene>
    <name evidence="1" type="ORF">EV132_103364</name>
</gene>
<protein>
    <submittedName>
        <fullName evidence="1">Uncharacterized protein</fullName>
    </submittedName>
</protein>
<reference evidence="1 2" key="1">
    <citation type="submission" date="2019-03" db="EMBL/GenBank/DDBJ databases">
        <title>Genomic Encyclopedia of Type Strains, Phase IV (KMG-V): Genome sequencing to study the core and pangenomes of soil and plant-associated prokaryotes.</title>
        <authorList>
            <person name="Whitman W."/>
        </authorList>
    </citation>
    <scope>NUCLEOTIDE SEQUENCE [LARGE SCALE GENOMIC DNA]</scope>
    <source>
        <strain evidence="1 2">Hc14</strain>
    </source>
</reference>
<name>A0A4R3QBT9_RHISU</name>
<dbReference type="AlphaFoldDB" id="A0A4R3QBT9"/>
<evidence type="ECO:0000313" key="2">
    <source>
        <dbReference type="Proteomes" id="UP000294576"/>
    </source>
</evidence>
<proteinExistence type="predicted"/>
<organism evidence="1 2">
    <name type="scientific">Rhizobium sullae</name>
    <name type="common">Rhizobium hedysari</name>
    <dbReference type="NCBI Taxonomy" id="50338"/>
    <lineage>
        <taxon>Bacteria</taxon>
        <taxon>Pseudomonadati</taxon>
        <taxon>Pseudomonadota</taxon>
        <taxon>Alphaproteobacteria</taxon>
        <taxon>Hyphomicrobiales</taxon>
        <taxon>Rhizobiaceae</taxon>
        <taxon>Rhizobium/Agrobacterium group</taxon>
        <taxon>Rhizobium</taxon>
    </lineage>
</organism>
<accession>A0A4R3QBT9</accession>
<dbReference type="Proteomes" id="UP000294576">
    <property type="component" value="Unassembled WGS sequence"/>
</dbReference>
<sequence>MQPGVLDTRWALALHFSPPLTALSVVDAAPAIAFCRNCRPLALQPL</sequence>